<protein>
    <submittedName>
        <fullName evidence="1">Uncharacterized protein</fullName>
    </submittedName>
</protein>
<dbReference type="AlphaFoldDB" id="A0A9P0LII6"/>
<dbReference type="Proteomes" id="UP001152888">
    <property type="component" value="Unassembled WGS sequence"/>
</dbReference>
<keyword evidence="2" id="KW-1185">Reference proteome</keyword>
<gene>
    <name evidence="1" type="ORF">ACAOBT_LOCUS23735</name>
</gene>
<accession>A0A9P0LII6</accession>
<proteinExistence type="predicted"/>
<evidence type="ECO:0000313" key="2">
    <source>
        <dbReference type="Proteomes" id="UP001152888"/>
    </source>
</evidence>
<comment type="caution">
    <text evidence="1">The sequence shown here is derived from an EMBL/GenBank/DDBJ whole genome shotgun (WGS) entry which is preliminary data.</text>
</comment>
<name>A0A9P0LII6_ACAOB</name>
<reference evidence="1" key="1">
    <citation type="submission" date="2022-03" db="EMBL/GenBank/DDBJ databases">
        <authorList>
            <person name="Sayadi A."/>
        </authorList>
    </citation>
    <scope>NUCLEOTIDE SEQUENCE</scope>
</reference>
<sequence>MNQDVCGNVMFHISVRLPEKCCTVSEIVACYFKE</sequence>
<organism evidence="1 2">
    <name type="scientific">Acanthoscelides obtectus</name>
    <name type="common">Bean weevil</name>
    <name type="synonym">Bruchus obtectus</name>
    <dbReference type="NCBI Taxonomy" id="200917"/>
    <lineage>
        <taxon>Eukaryota</taxon>
        <taxon>Metazoa</taxon>
        <taxon>Ecdysozoa</taxon>
        <taxon>Arthropoda</taxon>
        <taxon>Hexapoda</taxon>
        <taxon>Insecta</taxon>
        <taxon>Pterygota</taxon>
        <taxon>Neoptera</taxon>
        <taxon>Endopterygota</taxon>
        <taxon>Coleoptera</taxon>
        <taxon>Polyphaga</taxon>
        <taxon>Cucujiformia</taxon>
        <taxon>Chrysomeloidea</taxon>
        <taxon>Chrysomelidae</taxon>
        <taxon>Bruchinae</taxon>
        <taxon>Bruchini</taxon>
        <taxon>Acanthoscelides</taxon>
    </lineage>
</organism>
<evidence type="ECO:0000313" key="1">
    <source>
        <dbReference type="EMBL" id="CAH1997426.1"/>
    </source>
</evidence>
<dbReference type="EMBL" id="CAKOFQ010007287">
    <property type="protein sequence ID" value="CAH1997426.1"/>
    <property type="molecule type" value="Genomic_DNA"/>
</dbReference>